<sequence length="73" mass="8142">MKFKMLVMGLLTICLFIVTACEDSEPKISQEEAKAIVVDHNSGDKEDIKIISVSHKLGKYIVKWENEGNCESG</sequence>
<feature type="chain" id="PRO_5046320707" description="Lipoprotein" evidence="1">
    <location>
        <begin position="21"/>
        <end position="73"/>
    </location>
</feature>
<name>A0ABV9DRJ4_9BACI</name>
<dbReference type="EMBL" id="JBHSFU010000015">
    <property type="protein sequence ID" value="MFC4560203.1"/>
    <property type="molecule type" value="Genomic_DNA"/>
</dbReference>
<evidence type="ECO:0008006" key="4">
    <source>
        <dbReference type="Google" id="ProtNLM"/>
    </source>
</evidence>
<reference evidence="3" key="1">
    <citation type="journal article" date="2019" name="Int. J. Syst. Evol. Microbiol.">
        <title>The Global Catalogue of Microorganisms (GCM) 10K type strain sequencing project: providing services to taxonomists for standard genome sequencing and annotation.</title>
        <authorList>
            <consortium name="The Broad Institute Genomics Platform"/>
            <consortium name="The Broad Institute Genome Sequencing Center for Infectious Disease"/>
            <person name="Wu L."/>
            <person name="Ma J."/>
        </authorList>
    </citation>
    <scope>NUCLEOTIDE SEQUENCE [LARGE SCALE GENOMIC DNA]</scope>
    <source>
        <strain evidence="3">CGMCC 4.7426</strain>
    </source>
</reference>
<feature type="signal peptide" evidence="1">
    <location>
        <begin position="1"/>
        <end position="20"/>
    </location>
</feature>
<protein>
    <recommendedName>
        <fullName evidence="4">Lipoprotein</fullName>
    </recommendedName>
</protein>
<gene>
    <name evidence="2" type="ORF">ACFO3D_18770</name>
</gene>
<keyword evidence="1" id="KW-0732">Signal</keyword>
<proteinExistence type="predicted"/>
<dbReference type="Proteomes" id="UP001595989">
    <property type="component" value="Unassembled WGS sequence"/>
</dbReference>
<comment type="caution">
    <text evidence="2">The sequence shown here is derived from an EMBL/GenBank/DDBJ whole genome shotgun (WGS) entry which is preliminary data.</text>
</comment>
<keyword evidence="3" id="KW-1185">Reference proteome</keyword>
<accession>A0ABV9DRJ4</accession>
<dbReference type="RefSeq" id="WP_390299883.1">
    <property type="nucleotide sequence ID" value="NZ_JBHSFU010000015.1"/>
</dbReference>
<evidence type="ECO:0000313" key="3">
    <source>
        <dbReference type="Proteomes" id="UP001595989"/>
    </source>
</evidence>
<evidence type="ECO:0000313" key="2">
    <source>
        <dbReference type="EMBL" id="MFC4560203.1"/>
    </source>
</evidence>
<organism evidence="2 3">
    <name type="scientific">Virgibacillus kekensis</name>
    <dbReference type="NCBI Taxonomy" id="202261"/>
    <lineage>
        <taxon>Bacteria</taxon>
        <taxon>Bacillati</taxon>
        <taxon>Bacillota</taxon>
        <taxon>Bacilli</taxon>
        <taxon>Bacillales</taxon>
        <taxon>Bacillaceae</taxon>
        <taxon>Virgibacillus</taxon>
    </lineage>
</organism>
<dbReference type="PROSITE" id="PS51257">
    <property type="entry name" value="PROKAR_LIPOPROTEIN"/>
    <property type="match status" value="1"/>
</dbReference>
<evidence type="ECO:0000256" key="1">
    <source>
        <dbReference type="SAM" id="SignalP"/>
    </source>
</evidence>